<organism evidence="1 2">
    <name type="scientific">Jiangella alba</name>
    <dbReference type="NCBI Taxonomy" id="561176"/>
    <lineage>
        <taxon>Bacteria</taxon>
        <taxon>Bacillati</taxon>
        <taxon>Actinomycetota</taxon>
        <taxon>Actinomycetes</taxon>
        <taxon>Jiangellales</taxon>
        <taxon>Jiangellaceae</taxon>
        <taxon>Jiangella</taxon>
    </lineage>
</organism>
<gene>
    <name evidence="1" type="ORF">SAMN04488561_6351</name>
</gene>
<reference evidence="2" key="1">
    <citation type="submission" date="2016-10" db="EMBL/GenBank/DDBJ databases">
        <authorList>
            <person name="Varghese N."/>
            <person name="Submissions S."/>
        </authorList>
    </citation>
    <scope>NUCLEOTIDE SEQUENCE [LARGE SCALE GENOMIC DNA]</scope>
    <source>
        <strain evidence="2">DSM 45237</strain>
    </source>
</reference>
<protein>
    <submittedName>
        <fullName evidence="1">AAA domain-containing protein</fullName>
    </submittedName>
</protein>
<evidence type="ECO:0000313" key="2">
    <source>
        <dbReference type="Proteomes" id="UP000181980"/>
    </source>
</evidence>
<accession>A0A1H5PZ84</accession>
<dbReference type="EMBL" id="FNUC01000004">
    <property type="protein sequence ID" value="SEF18297.1"/>
    <property type="molecule type" value="Genomic_DNA"/>
</dbReference>
<evidence type="ECO:0000313" key="1">
    <source>
        <dbReference type="EMBL" id="SEF18297.1"/>
    </source>
</evidence>
<dbReference type="STRING" id="561176.SAMN04488561_6351"/>
<dbReference type="SUPFAM" id="SSF52540">
    <property type="entry name" value="P-loop containing nucleoside triphosphate hydrolases"/>
    <property type="match status" value="1"/>
</dbReference>
<dbReference type="Pfam" id="PF13671">
    <property type="entry name" value="AAA_33"/>
    <property type="match status" value="1"/>
</dbReference>
<dbReference type="InterPro" id="IPR027417">
    <property type="entry name" value="P-loop_NTPase"/>
</dbReference>
<dbReference type="Gene3D" id="3.40.50.300">
    <property type="entry name" value="P-loop containing nucleotide triphosphate hydrolases"/>
    <property type="match status" value="1"/>
</dbReference>
<dbReference type="Proteomes" id="UP000181980">
    <property type="component" value="Unassembled WGS sequence"/>
</dbReference>
<name>A0A1H5PZ84_9ACTN</name>
<keyword evidence="2" id="KW-1185">Reference proteome</keyword>
<dbReference type="AlphaFoldDB" id="A0A1H5PZ84"/>
<dbReference type="RefSeq" id="WP_069112150.1">
    <property type="nucleotide sequence ID" value="NZ_FNUC01000004.1"/>
</dbReference>
<proteinExistence type="predicted"/>
<dbReference type="OrthoDB" id="1649389at2"/>
<sequence>MAAALLDPPRGVLIVTGLPGAGKTTVTRLVAARYARSARLDGDVMADLVVNGRVSVIGEPRDESRRQLMLRARNLCSLAGNFAAAGFLPVIDHVVPNRDVLDAMTAWLAPLPVRFVVLAPSLDVCRRRNAARAPEEQVHYDYSGLAAEMDHSLAGAGWWLDSSAQTPDETAADIVRHAAAKAVVA</sequence>